<sequence length="141" mass="16731">MKTDAHIIGYLRHRARRHKRDIRGLKLARMMGMTLPMLKRKSLAGMPWGVTTMWWDGGMEMAMRLTPIRYARKVSFSSDRPHFWRDHKGRIYAMKELRKGERRHRPKPGSAFEWRQLERKHEAGGGAWRTREGDKYARISG</sequence>
<proteinExistence type="predicted"/>
<reference evidence="2 3" key="1">
    <citation type="submission" date="2020-04" db="EMBL/GenBank/DDBJ databases">
        <authorList>
            <person name="De Canck E."/>
        </authorList>
    </citation>
    <scope>NUCLEOTIDE SEQUENCE [LARGE SCALE GENOMIC DNA]</scope>
    <source>
        <strain evidence="2 3">LMG 28688</strain>
    </source>
</reference>
<dbReference type="Proteomes" id="UP000494119">
    <property type="component" value="Unassembled WGS sequence"/>
</dbReference>
<evidence type="ECO:0000256" key="1">
    <source>
        <dbReference type="SAM" id="MobiDB-lite"/>
    </source>
</evidence>
<protein>
    <submittedName>
        <fullName evidence="2">Uncharacterized protein</fullName>
    </submittedName>
</protein>
<name>A0A6J5GIK0_9BURK</name>
<keyword evidence="3" id="KW-1185">Reference proteome</keyword>
<evidence type="ECO:0000313" key="2">
    <source>
        <dbReference type="EMBL" id="CAB3799588.1"/>
    </source>
</evidence>
<feature type="compositionally biased region" description="Basic and acidic residues" evidence="1">
    <location>
        <begin position="115"/>
        <end position="141"/>
    </location>
</feature>
<accession>A0A6J5GIK0</accession>
<evidence type="ECO:0000313" key="3">
    <source>
        <dbReference type="Proteomes" id="UP000494119"/>
    </source>
</evidence>
<dbReference type="AlphaFoldDB" id="A0A6J5GIK0"/>
<organism evidence="2 3">
    <name type="scientific">Paraburkholderia caffeinitolerans</name>
    <dbReference type="NCBI Taxonomy" id="1723730"/>
    <lineage>
        <taxon>Bacteria</taxon>
        <taxon>Pseudomonadati</taxon>
        <taxon>Pseudomonadota</taxon>
        <taxon>Betaproteobacteria</taxon>
        <taxon>Burkholderiales</taxon>
        <taxon>Burkholderiaceae</taxon>
        <taxon>Paraburkholderia</taxon>
    </lineage>
</organism>
<dbReference type="RefSeq" id="WP_175197021.1">
    <property type="nucleotide sequence ID" value="NZ_CADIKL010000030.1"/>
</dbReference>
<dbReference type="EMBL" id="CADIKL010000030">
    <property type="protein sequence ID" value="CAB3799588.1"/>
    <property type="molecule type" value="Genomic_DNA"/>
</dbReference>
<gene>
    <name evidence="2" type="ORF">LMG28688_04956</name>
</gene>
<feature type="region of interest" description="Disordered" evidence="1">
    <location>
        <begin position="98"/>
        <end position="141"/>
    </location>
</feature>